<comment type="similarity">
    <text evidence="2 11 15">Belongs to the peptidase C19 family.</text>
</comment>
<dbReference type="GO" id="GO:0006508">
    <property type="term" value="P:proteolysis"/>
    <property type="evidence" value="ECO:0007669"/>
    <property type="project" value="UniProtKB-KW"/>
</dbReference>
<feature type="active site" description="Nucleophile" evidence="12">
    <location>
        <position position="338"/>
    </location>
</feature>
<dbReference type="PROSITE" id="PS50030">
    <property type="entry name" value="UBA"/>
    <property type="match status" value="2"/>
</dbReference>
<keyword evidence="9 11" id="KW-0788">Thiol protease</keyword>
<evidence type="ECO:0000256" key="11">
    <source>
        <dbReference type="PIRNR" id="PIRNR016308"/>
    </source>
</evidence>
<dbReference type="InterPro" id="IPR015940">
    <property type="entry name" value="UBA"/>
</dbReference>
<dbReference type="PANTHER" id="PTHR21646:SF10">
    <property type="entry name" value="UBIQUITIN CARBOXYL-TERMINAL HYDROLASE 14"/>
    <property type="match status" value="1"/>
</dbReference>
<evidence type="ECO:0000256" key="7">
    <source>
        <dbReference type="ARBA" id="ARBA00022786"/>
    </source>
</evidence>
<dbReference type="InterPro" id="IPR050185">
    <property type="entry name" value="Ub_carboxyl-term_hydrolase"/>
</dbReference>
<dbReference type="Pfam" id="PF02148">
    <property type="entry name" value="zf-UBP"/>
    <property type="match status" value="1"/>
</dbReference>
<keyword evidence="5" id="KW-0677">Repeat</keyword>
<evidence type="ECO:0000256" key="2">
    <source>
        <dbReference type="ARBA" id="ARBA00009085"/>
    </source>
</evidence>
<dbReference type="Pfam" id="PF00627">
    <property type="entry name" value="UBA"/>
    <property type="match status" value="2"/>
</dbReference>
<feature type="region of interest" description="Disordered" evidence="16">
    <location>
        <begin position="78"/>
        <end position="101"/>
    </location>
</feature>
<dbReference type="SUPFAM" id="SSF54001">
    <property type="entry name" value="Cysteine proteinases"/>
    <property type="match status" value="1"/>
</dbReference>
<dbReference type="SMART" id="SM00290">
    <property type="entry name" value="ZnF_UBP"/>
    <property type="match status" value="2"/>
</dbReference>
<keyword evidence="10 11" id="KW-0862">Zinc</keyword>
<dbReference type="PROSITE" id="PS50235">
    <property type="entry name" value="USP_3"/>
    <property type="match status" value="1"/>
</dbReference>
<evidence type="ECO:0000256" key="13">
    <source>
        <dbReference type="PIRSR" id="PIRSR016308-3"/>
    </source>
</evidence>
<dbReference type="CDD" id="cd14386">
    <property type="entry name" value="UBA2_UBP5"/>
    <property type="match status" value="1"/>
</dbReference>
<keyword evidence="6 14" id="KW-0863">Zinc-finger</keyword>
<dbReference type="RefSeq" id="XP_032824350.1">
    <property type="nucleotide sequence ID" value="XM_032968459.1"/>
</dbReference>
<evidence type="ECO:0000256" key="15">
    <source>
        <dbReference type="RuleBase" id="RU366025"/>
    </source>
</evidence>
<dbReference type="Pfam" id="PF00443">
    <property type="entry name" value="UCH"/>
    <property type="match status" value="1"/>
</dbReference>
<feature type="compositionally biased region" description="Low complexity" evidence="16">
    <location>
        <begin position="703"/>
        <end position="714"/>
    </location>
</feature>
<dbReference type="Gene3D" id="3.30.40.10">
    <property type="entry name" value="Zinc/RING finger domain, C3HC4 (zinc finger)"/>
    <property type="match status" value="2"/>
</dbReference>
<dbReference type="InterPro" id="IPR018200">
    <property type="entry name" value="USP_CS"/>
</dbReference>
<dbReference type="CDD" id="cd02658">
    <property type="entry name" value="Peptidase_C19B"/>
    <property type="match status" value="1"/>
</dbReference>
<comment type="catalytic activity">
    <reaction evidence="1 11 15">
        <text>Thiol-dependent hydrolysis of ester, thioester, amide, peptide and isopeptide bonds formed by the C-terminal Gly of ubiquitin (a 76-residue protein attached to proteins as an intracellular targeting signal).</text>
        <dbReference type="EC" id="3.4.19.12"/>
    </reaction>
</comment>
<proteinExistence type="inferred from homology"/>
<feature type="domain" description="UBP-type" evidence="19">
    <location>
        <begin position="178"/>
        <end position="286"/>
    </location>
</feature>
<evidence type="ECO:0000256" key="8">
    <source>
        <dbReference type="ARBA" id="ARBA00022801"/>
    </source>
</evidence>
<evidence type="ECO:0000259" key="17">
    <source>
        <dbReference type="PROSITE" id="PS50030"/>
    </source>
</evidence>
<dbReference type="FunFam" id="1.10.8.10:FF:000003">
    <property type="entry name" value="UV excision repair protein RAD23 homolog"/>
    <property type="match status" value="1"/>
</dbReference>
<feature type="binding site" evidence="13">
    <location>
        <position position="222"/>
    </location>
    <ligand>
        <name>Zn(2+)</name>
        <dbReference type="ChEBI" id="CHEBI:29105"/>
    </ligand>
</feature>
<sequence length="858" mass="95108">MAASPPRVVELVAAAVASVRVPRPGDRVYKDECVYSFHSPEMEGGLYLCLNSFLGFGREHVERHYRRTGQRLYLHIQRTRKQEEDTSAARDEDPPRKKPTRLAIGVEGGFSVEADRAEYDEVVRLVVFPEYLRLSLPELEQLPAIARERVNQACTAVLAADSASRRQEVEAWDGEVRNVSPHALGLQQLDNGVRIPPSGWKCSRCDMRENLWANLTDGTVLCGRRYFDGTGGNGHALEHFRETGFPLAVKLGTVTPDGADVFSYAEDEMVLDPSLSDHLAHFGIDMMAMHKTDKTMTELEIDANQRVGEWEALQESGTQLTPLYGPGYTGMANLGNSCYLNSVMQVLFSVPDFRSKYVDGLSRIFEESPMDPAQDFNTQVAKLGHGLLSGIYSQPPADTNSTEQVEQKGVSPRMLKTLIGRGHPEFSTNRQQDAQELFLHFINLIERNSRGAENPTEAFRFLVEERIQCQRSQRVKYTQRVDYIVQLPVPMEAAANKGELEEYECRRRESEASGCPAPELVRAHVPFSECLRAFSETESLDDFWSSALQAKSHAIKTTRFASFPDFLVIQVKKFTFGLDWVPKKLDVSIDMPEELDLSHLRGAGLQPGEAELPDMAPPPLATPDEPPKGIGIGERGALLSPDTMPSTPELDEAVVSQLCEMGFPADACRKAVYFTGNAGVEPAMNWVITHMEDPDFAEPLMLGSSGAATPSGGARTPQEPPPPDEESVAMIVSMGFTREQAVRALRATSNNLERAADWIFSHADDLDAVAMETSEGGSRGDPASEAHTPAGPRVRDGPGRYRLFAFISHMGTSTMCGHYVCHIRKEGRWVIFNDQKVAASEKPPKDLGYIYFYERVAS</sequence>
<evidence type="ECO:0000313" key="21">
    <source>
        <dbReference type="RefSeq" id="XP_032824350.1"/>
    </source>
</evidence>
<dbReference type="SUPFAM" id="SSF57850">
    <property type="entry name" value="RING/U-box"/>
    <property type="match status" value="1"/>
</dbReference>
<feature type="domain" description="USP" evidence="18">
    <location>
        <begin position="329"/>
        <end position="856"/>
    </location>
</feature>
<feature type="region of interest" description="Disordered" evidence="16">
    <location>
        <begin position="773"/>
        <end position="795"/>
    </location>
</feature>
<dbReference type="EC" id="3.4.19.12" evidence="11 15"/>
<dbReference type="Pfam" id="PF17807">
    <property type="entry name" value="zf-UBP_var"/>
    <property type="match status" value="1"/>
</dbReference>
<dbReference type="GO" id="GO:0016579">
    <property type="term" value="P:protein deubiquitination"/>
    <property type="evidence" value="ECO:0007669"/>
    <property type="project" value="InterPro"/>
</dbReference>
<evidence type="ECO:0000256" key="9">
    <source>
        <dbReference type="ARBA" id="ARBA00022807"/>
    </source>
</evidence>
<evidence type="ECO:0000256" key="12">
    <source>
        <dbReference type="PIRSR" id="PIRSR016308-1"/>
    </source>
</evidence>
<feature type="binding site" evidence="13">
    <location>
        <position position="235"/>
    </location>
    <ligand>
        <name>Zn(2+)</name>
        <dbReference type="ChEBI" id="CHEBI:29105"/>
    </ligand>
</feature>
<dbReference type="AlphaFoldDB" id="A0AAJ7TUH9"/>
<feature type="active site" description="Proton acceptor" evidence="12">
    <location>
        <position position="818"/>
    </location>
</feature>
<evidence type="ECO:0000256" key="4">
    <source>
        <dbReference type="ARBA" id="ARBA00022723"/>
    </source>
</evidence>
<evidence type="ECO:0000256" key="10">
    <source>
        <dbReference type="ARBA" id="ARBA00022833"/>
    </source>
</evidence>
<feature type="binding site" evidence="13">
    <location>
        <position position="202"/>
    </location>
    <ligand>
        <name>Zn(2+)</name>
        <dbReference type="ChEBI" id="CHEBI:29105"/>
    </ligand>
</feature>
<dbReference type="InterPro" id="IPR001607">
    <property type="entry name" value="Znf_UBP"/>
</dbReference>
<evidence type="ECO:0000259" key="18">
    <source>
        <dbReference type="PROSITE" id="PS50235"/>
    </source>
</evidence>
<dbReference type="Gene3D" id="1.10.8.10">
    <property type="entry name" value="DNA helicase RuvA subunit, C-terminal domain"/>
    <property type="match status" value="2"/>
</dbReference>
<dbReference type="InterPro" id="IPR016652">
    <property type="entry name" value="Ubiquitinyl_hydrolase"/>
</dbReference>
<gene>
    <name evidence="21" type="primary">LOC116950568</name>
</gene>
<dbReference type="InterPro" id="IPR041432">
    <property type="entry name" value="UBP13_Znf-UBP_var"/>
</dbReference>
<dbReference type="GO" id="GO:0008270">
    <property type="term" value="F:zinc ion binding"/>
    <property type="evidence" value="ECO:0007669"/>
    <property type="project" value="UniProtKB-UniRule"/>
</dbReference>
<feature type="domain" description="UBA" evidence="17">
    <location>
        <begin position="649"/>
        <end position="690"/>
    </location>
</feature>
<dbReference type="InterPro" id="IPR009060">
    <property type="entry name" value="UBA-like_sf"/>
</dbReference>
<dbReference type="FunFam" id="3.90.70.10:FF:000063">
    <property type="entry name" value="Ubiquitin carboxyl-terminal hydrolase"/>
    <property type="match status" value="1"/>
</dbReference>
<accession>A0AAJ7TUH9</accession>
<dbReference type="PROSITE" id="PS50271">
    <property type="entry name" value="ZF_UBP"/>
    <property type="match status" value="1"/>
</dbReference>
<evidence type="ECO:0000256" key="1">
    <source>
        <dbReference type="ARBA" id="ARBA00000707"/>
    </source>
</evidence>
<reference evidence="21" key="1">
    <citation type="submission" date="2025-08" db="UniProtKB">
        <authorList>
            <consortium name="RefSeq"/>
        </authorList>
    </citation>
    <scope>IDENTIFICATION</scope>
    <source>
        <tissue evidence="21">Sperm</tissue>
    </source>
</reference>
<dbReference type="PROSITE" id="PS00972">
    <property type="entry name" value="USP_1"/>
    <property type="match status" value="1"/>
</dbReference>
<keyword evidence="4 11" id="KW-0479">Metal-binding</keyword>
<feature type="binding site" evidence="13">
    <location>
        <position position="205"/>
    </location>
    <ligand>
        <name>Zn(2+)</name>
        <dbReference type="ChEBI" id="CHEBI:29105"/>
    </ligand>
</feature>
<dbReference type="SMART" id="SM00165">
    <property type="entry name" value="UBA"/>
    <property type="match status" value="2"/>
</dbReference>
<dbReference type="InterPro" id="IPR028889">
    <property type="entry name" value="USP"/>
</dbReference>
<dbReference type="GeneID" id="116950568"/>
<protein>
    <recommendedName>
        <fullName evidence="11 15">Ubiquitin carboxyl-terminal hydrolase</fullName>
        <ecNumber evidence="11 15">3.4.19.12</ecNumber>
    </recommendedName>
</protein>
<dbReference type="GO" id="GO:0004843">
    <property type="term" value="F:cysteine-type deubiquitinase activity"/>
    <property type="evidence" value="ECO:0007669"/>
    <property type="project" value="UniProtKB-UniRule"/>
</dbReference>
<evidence type="ECO:0000313" key="20">
    <source>
        <dbReference type="Proteomes" id="UP001318040"/>
    </source>
</evidence>
<keyword evidence="3 11" id="KW-0645">Protease</keyword>
<feature type="region of interest" description="Disordered" evidence="16">
    <location>
        <begin position="702"/>
        <end position="725"/>
    </location>
</feature>
<dbReference type="CDD" id="cd14294">
    <property type="entry name" value="UBA1_UBP5_like"/>
    <property type="match status" value="1"/>
</dbReference>
<dbReference type="SUPFAM" id="SSF46934">
    <property type="entry name" value="UBA-like"/>
    <property type="match status" value="1"/>
</dbReference>
<name>A0AAJ7TUH9_PETMA</name>
<organism evidence="20 21">
    <name type="scientific">Petromyzon marinus</name>
    <name type="common">Sea lamprey</name>
    <dbReference type="NCBI Taxonomy" id="7757"/>
    <lineage>
        <taxon>Eukaryota</taxon>
        <taxon>Metazoa</taxon>
        <taxon>Chordata</taxon>
        <taxon>Craniata</taxon>
        <taxon>Vertebrata</taxon>
        <taxon>Cyclostomata</taxon>
        <taxon>Hyperoartia</taxon>
        <taxon>Petromyzontiformes</taxon>
        <taxon>Petromyzontidae</taxon>
        <taxon>Petromyzon</taxon>
    </lineage>
</organism>
<keyword evidence="20" id="KW-1185">Reference proteome</keyword>
<evidence type="ECO:0000256" key="5">
    <source>
        <dbReference type="ARBA" id="ARBA00022737"/>
    </source>
</evidence>
<dbReference type="FunFam" id="1.10.8.10:FF:000016">
    <property type="entry name" value="Ubiquitin carboxyl-terminal hydrolase"/>
    <property type="match status" value="1"/>
</dbReference>
<dbReference type="PROSITE" id="PS00973">
    <property type="entry name" value="USP_2"/>
    <property type="match status" value="1"/>
</dbReference>
<feature type="compositionally biased region" description="Basic and acidic residues" evidence="16">
    <location>
        <begin position="80"/>
        <end position="96"/>
    </location>
</feature>
<dbReference type="InterPro" id="IPR013083">
    <property type="entry name" value="Znf_RING/FYVE/PHD"/>
</dbReference>
<evidence type="ECO:0000256" key="14">
    <source>
        <dbReference type="PROSITE-ProRule" id="PRU00502"/>
    </source>
</evidence>
<keyword evidence="8 11" id="KW-0378">Hydrolase</keyword>
<dbReference type="PANTHER" id="PTHR21646">
    <property type="entry name" value="UBIQUITIN CARBOXYL-TERMINAL HYDROLASE"/>
    <property type="match status" value="1"/>
</dbReference>
<dbReference type="Gene3D" id="3.90.70.10">
    <property type="entry name" value="Cysteine proteinases"/>
    <property type="match status" value="2"/>
</dbReference>
<evidence type="ECO:0000259" key="19">
    <source>
        <dbReference type="PROSITE" id="PS50271"/>
    </source>
</evidence>
<evidence type="ECO:0000256" key="3">
    <source>
        <dbReference type="ARBA" id="ARBA00022670"/>
    </source>
</evidence>
<dbReference type="PIRSF" id="PIRSF016308">
    <property type="entry name" value="UBP"/>
    <property type="match status" value="1"/>
</dbReference>
<dbReference type="InterPro" id="IPR001394">
    <property type="entry name" value="Peptidase_C19_UCH"/>
</dbReference>
<dbReference type="InterPro" id="IPR038765">
    <property type="entry name" value="Papain-like_cys_pep_sf"/>
</dbReference>
<keyword evidence="7 11" id="KW-0833">Ubl conjugation pathway</keyword>
<dbReference type="FunFam" id="3.30.40.10:FF:000026">
    <property type="entry name" value="Ubiquitin carboxyl-terminal hydrolase"/>
    <property type="match status" value="1"/>
</dbReference>
<evidence type="ECO:0000256" key="16">
    <source>
        <dbReference type="SAM" id="MobiDB-lite"/>
    </source>
</evidence>
<feature type="domain" description="UBA" evidence="17">
    <location>
        <begin position="722"/>
        <end position="762"/>
    </location>
</feature>
<evidence type="ECO:0000256" key="6">
    <source>
        <dbReference type="ARBA" id="ARBA00022771"/>
    </source>
</evidence>
<dbReference type="Proteomes" id="UP001318040">
    <property type="component" value="Chromosome 39"/>
</dbReference>
<dbReference type="KEGG" id="pmrn:116950568"/>